<evidence type="ECO:0000313" key="2">
    <source>
        <dbReference type="Proteomes" id="UP000238479"/>
    </source>
</evidence>
<name>A0A2P6RIY8_ROSCH</name>
<comment type="caution">
    <text evidence="1">The sequence shown here is derived from an EMBL/GenBank/DDBJ whole genome shotgun (WGS) entry which is preliminary data.</text>
</comment>
<evidence type="ECO:0000313" key="1">
    <source>
        <dbReference type="EMBL" id="PRQ46384.1"/>
    </source>
</evidence>
<keyword evidence="2" id="KW-1185">Reference proteome</keyword>
<dbReference type="AlphaFoldDB" id="A0A2P6RIY8"/>
<accession>A0A2P6RIY8</accession>
<reference evidence="1 2" key="1">
    <citation type="journal article" date="2018" name="Nat. Genet.">
        <title>The Rosa genome provides new insights in the design of modern roses.</title>
        <authorList>
            <person name="Bendahmane M."/>
        </authorList>
    </citation>
    <scope>NUCLEOTIDE SEQUENCE [LARGE SCALE GENOMIC DNA]</scope>
    <source>
        <strain evidence="2">cv. Old Blush</strain>
    </source>
</reference>
<dbReference type="Proteomes" id="UP000238479">
    <property type="component" value="Chromosome 2"/>
</dbReference>
<organism evidence="1 2">
    <name type="scientific">Rosa chinensis</name>
    <name type="common">China rose</name>
    <dbReference type="NCBI Taxonomy" id="74649"/>
    <lineage>
        <taxon>Eukaryota</taxon>
        <taxon>Viridiplantae</taxon>
        <taxon>Streptophyta</taxon>
        <taxon>Embryophyta</taxon>
        <taxon>Tracheophyta</taxon>
        <taxon>Spermatophyta</taxon>
        <taxon>Magnoliopsida</taxon>
        <taxon>eudicotyledons</taxon>
        <taxon>Gunneridae</taxon>
        <taxon>Pentapetalae</taxon>
        <taxon>rosids</taxon>
        <taxon>fabids</taxon>
        <taxon>Rosales</taxon>
        <taxon>Rosaceae</taxon>
        <taxon>Rosoideae</taxon>
        <taxon>Rosoideae incertae sedis</taxon>
        <taxon>Rosa</taxon>
    </lineage>
</organism>
<dbReference type="EMBL" id="PDCK01000040">
    <property type="protein sequence ID" value="PRQ46384.1"/>
    <property type="molecule type" value="Genomic_DNA"/>
</dbReference>
<dbReference type="Gramene" id="PRQ46384">
    <property type="protein sequence ID" value="PRQ46384"/>
    <property type="gene ID" value="RchiOBHm_Chr2g0088521"/>
</dbReference>
<gene>
    <name evidence="1" type="ORF">RchiOBHm_Chr2g0088521</name>
</gene>
<proteinExistence type="predicted"/>
<protein>
    <submittedName>
        <fullName evidence="1">Uncharacterized protein</fullName>
    </submittedName>
</protein>
<sequence>MVMVKHRLVFFSSQLLVTAAAGFMFWWSAVERWVEMQVWFLQMRMIDLCGFGRVWGGLVGDITKETCRELRKLWAELEVFRFDVYNSL</sequence>